<evidence type="ECO:0000313" key="2">
    <source>
        <dbReference type="Proteomes" id="UP000032568"/>
    </source>
</evidence>
<sequence>MALTVSFYENVKYNSMKTWKLTGKNRLIKVVAPLSAITNNLGYVTQEKFIDGLTPLQIERDLGLKPKMLITGAKIYRLMRLPKLEEFESRLSTSFPGGSVFEWQKITEQEFKERDFWPPGKGFPQWQVTTKIPVELISSLLPYEPYSIRKK</sequence>
<name>A0AAE9YQ25_9GAMM</name>
<dbReference type="KEGG" id="tact:SG35_028495"/>
<accession>A0AAE9YQ25</accession>
<protein>
    <submittedName>
        <fullName evidence="1">Uncharacterized protein</fullName>
    </submittedName>
</protein>
<organism evidence="1 2">
    <name type="scientific">Thalassomonas actiniarum</name>
    <dbReference type="NCBI Taxonomy" id="485447"/>
    <lineage>
        <taxon>Bacteria</taxon>
        <taxon>Pseudomonadati</taxon>
        <taxon>Pseudomonadota</taxon>
        <taxon>Gammaproteobacteria</taxon>
        <taxon>Alteromonadales</taxon>
        <taxon>Colwelliaceae</taxon>
        <taxon>Thalassomonas</taxon>
    </lineage>
</organism>
<evidence type="ECO:0000313" key="1">
    <source>
        <dbReference type="EMBL" id="WDD99110.1"/>
    </source>
</evidence>
<keyword evidence="2" id="KW-1185">Reference proteome</keyword>
<dbReference type="RefSeq" id="WP_044833134.1">
    <property type="nucleotide sequence ID" value="NZ_CP059735.1"/>
</dbReference>
<gene>
    <name evidence="1" type="ORF">SG35_028495</name>
</gene>
<proteinExistence type="predicted"/>
<reference evidence="1 2" key="2">
    <citation type="journal article" date="2022" name="Mar. Drugs">
        <title>Bioassay-Guided Fractionation Leads to the Detection of Cholic Acid Generated by the Rare Thalassomonas sp.</title>
        <authorList>
            <person name="Pheiffer F."/>
            <person name="Schneider Y.K."/>
            <person name="Hansen E.H."/>
            <person name="Andersen J.H."/>
            <person name="Isaksson J."/>
            <person name="Busche T."/>
            <person name="R C."/>
            <person name="Kalinowski J."/>
            <person name="Zyl L.V."/>
            <person name="Trindade M."/>
        </authorList>
    </citation>
    <scope>NUCLEOTIDE SEQUENCE [LARGE SCALE GENOMIC DNA]</scope>
    <source>
        <strain evidence="1 2">A5K-106</strain>
    </source>
</reference>
<dbReference type="EMBL" id="CP059735">
    <property type="protein sequence ID" value="WDD99110.1"/>
    <property type="molecule type" value="Genomic_DNA"/>
</dbReference>
<dbReference type="Proteomes" id="UP000032568">
    <property type="component" value="Chromosome"/>
</dbReference>
<dbReference type="AlphaFoldDB" id="A0AAE9YQ25"/>
<reference evidence="1 2" key="1">
    <citation type="journal article" date="2015" name="Genome Announc.">
        <title>Draft Genome Sequences of Marine Isolates of Thalassomonas viridans and Thalassomonas actiniarum.</title>
        <authorList>
            <person name="Olonade I."/>
            <person name="van Zyl L.J."/>
            <person name="Trindade M."/>
        </authorList>
    </citation>
    <scope>NUCLEOTIDE SEQUENCE [LARGE SCALE GENOMIC DNA]</scope>
    <source>
        <strain evidence="1 2">A5K-106</strain>
    </source>
</reference>